<dbReference type="AlphaFoldDB" id="A0A927BJW1"/>
<organism evidence="2">
    <name type="scientific">Streptomyces globisporus</name>
    <dbReference type="NCBI Taxonomy" id="1908"/>
    <lineage>
        <taxon>Bacteria</taxon>
        <taxon>Bacillati</taxon>
        <taxon>Actinomycetota</taxon>
        <taxon>Actinomycetes</taxon>
        <taxon>Kitasatosporales</taxon>
        <taxon>Streptomycetaceae</taxon>
        <taxon>Streptomyces</taxon>
    </lineage>
</organism>
<gene>
    <name evidence="2" type="ORF">ID875_13090</name>
</gene>
<evidence type="ECO:0000259" key="1">
    <source>
        <dbReference type="Pfam" id="PF24409"/>
    </source>
</evidence>
<reference evidence="2" key="1">
    <citation type="journal article" date="2020" name="PLoS ONE">
        <title>Isolation and characterization of Streptomyces bacteriophages and Streptomyces strains encoding biosynthetic arsenals: Streptomyces strains and phages for antibiotic discovery.</title>
        <authorList>
            <person name="Montano E.T."/>
            <person name="Nideffer J.F."/>
            <person name="Brumage L."/>
            <person name="Erb M."/>
            <person name="Derman A.I."/>
            <person name="Davis J.P."/>
            <person name="Estrada E."/>
            <person name="Fu S."/>
            <person name="Le D."/>
            <person name="Vuppala A."/>
            <person name="Tran C."/>
            <person name="Luterstein E."/>
            <person name="Lakkaraju S."/>
            <person name="Panchagnula S."/>
            <person name="Ren C."/>
            <person name="Doan J."/>
            <person name="Tran S."/>
            <person name="Soriano J."/>
            <person name="Fujita Y."/>
            <person name="Gutala P."/>
            <person name="Fujii Q."/>
            <person name="Lee M."/>
            <person name="Bui A."/>
            <person name="Villarreal C."/>
            <person name="Shing S.R."/>
            <person name="Kim S."/>
            <person name="Freeman D."/>
            <person name="Racha V."/>
            <person name="Ho A."/>
            <person name="Kumar P."/>
            <person name="Falah K."/>
            <person name="Dawson T."/>
            <person name="Enustun E."/>
            <person name="Prichard A."/>
            <person name="Gomez A."/>
            <person name="Khanna K."/>
            <person name="Trigg S."/>
            <person name="Fernandez L."/>
            <person name="Pogliano K."/>
            <person name="Pogliano J."/>
        </authorList>
    </citation>
    <scope>NUCLEOTIDE SEQUENCE</scope>
    <source>
        <strain evidence="2">QF2</strain>
    </source>
</reference>
<evidence type="ECO:0000313" key="2">
    <source>
        <dbReference type="EMBL" id="MBD2829018.1"/>
    </source>
</evidence>
<dbReference type="EMBL" id="JACWUS010000001">
    <property type="protein sequence ID" value="MBD2829018.1"/>
    <property type="molecule type" value="Genomic_DNA"/>
</dbReference>
<feature type="domain" description="PRTase associated wHTH" evidence="1">
    <location>
        <begin position="20"/>
        <end position="118"/>
    </location>
</feature>
<protein>
    <recommendedName>
        <fullName evidence="1">PRTase associated wHTH domain-containing protein</fullName>
    </recommendedName>
</protein>
<accession>A0A927BJW1</accession>
<dbReference type="Pfam" id="PF24409">
    <property type="entry name" value="wHTH-PRTase_assc"/>
    <property type="match status" value="1"/>
</dbReference>
<name>A0A927BJW1_STRGL</name>
<dbReference type="InterPro" id="IPR057055">
    <property type="entry name" value="wHTH-PRTase_assoc"/>
</dbReference>
<proteinExistence type="predicted"/>
<sequence length="121" mass="13031">MSTPAPSRWPAPSPAAVRKLLRALAGGVRHDYGLAQALADEPWHVTEVLDRAAGLELIRGRHLTDAGRLLLGQEGHRPPGREDARTANSADPGCCWCGSCAVTRLHDTSAPYYPVSLREGR</sequence>
<comment type="caution">
    <text evidence="2">The sequence shown here is derived from an EMBL/GenBank/DDBJ whole genome shotgun (WGS) entry which is preliminary data.</text>
</comment>